<dbReference type="CDD" id="cd03257">
    <property type="entry name" value="ABC_NikE_OppD_transporters"/>
    <property type="match status" value="1"/>
</dbReference>
<proteinExistence type="inferred from homology"/>
<dbReference type="GO" id="GO:0005524">
    <property type="term" value="F:ATP binding"/>
    <property type="evidence" value="ECO:0007669"/>
    <property type="project" value="UniProtKB-KW"/>
</dbReference>
<dbReference type="SUPFAM" id="SSF52540">
    <property type="entry name" value="P-loop containing nucleoside triphosphate hydrolases"/>
    <property type="match status" value="1"/>
</dbReference>
<reference evidence="8" key="1">
    <citation type="submission" date="2017-10" db="EMBL/GenBank/DDBJ databases">
        <title>Phenotypic and genomic properties of facultatively anaerobic sulfur-reducing natronoarchaea from hypersaline soda lakes.</title>
        <authorList>
            <person name="Sorokin D.Y."/>
            <person name="Kublanov I.V."/>
            <person name="Roman P."/>
            <person name="Sinninghe Damste J.S."/>
            <person name="Golyshin P.N."/>
            <person name="Rojo D."/>
            <person name="Ciordia S."/>
            <person name="Mena Md.C."/>
            <person name="Ferrer M."/>
            <person name="Messina E."/>
            <person name="Smedile F."/>
            <person name="La Spada G."/>
            <person name="La Cono V."/>
            <person name="Yakimov M.M."/>
        </authorList>
    </citation>
    <scope>NUCLEOTIDE SEQUENCE [LARGE SCALE GENOMIC DNA]</scope>
    <source>
        <strain evidence="8">AArc1</strain>
    </source>
</reference>
<keyword evidence="4" id="KW-0067">ATP-binding</keyword>
<evidence type="ECO:0000313" key="7">
    <source>
        <dbReference type="EMBL" id="AXR79185.1"/>
    </source>
</evidence>
<feature type="compositionally biased region" description="Basic and acidic residues" evidence="5">
    <location>
        <begin position="426"/>
        <end position="445"/>
    </location>
</feature>
<dbReference type="InterPro" id="IPR003593">
    <property type="entry name" value="AAA+_ATPase"/>
</dbReference>
<protein>
    <submittedName>
        <fullName evidence="7">ABC-type oligopeptide transport system, ATPase component</fullName>
    </submittedName>
</protein>
<dbReference type="AlphaFoldDB" id="A0A346PI40"/>
<evidence type="ECO:0000313" key="8">
    <source>
        <dbReference type="Proteomes" id="UP000258707"/>
    </source>
</evidence>
<sequence length="451" mass="50340">MSAGRPLLEVDALRKHFSMTRGVLNDEIGRVKAVDGITFEIREGETFGVVGESGCGKSTAARTILRLEEPTSGTVRFDGQDITEYGRTELKRFRREAQMIFQDPDSSFDPRMSVGESLAEPLIVHGMTDRKRRRRIVEAMLVRVGLQAEDIDRYPHEFSGGQKQRIGLARALVLNPRLLVADEPVSALDVSVQAEILNLMADLQREFGLSILLISHNLGVIRHICDRVGVMYLGELVEVGPTEEIFADPQHPYTRALISAIPSTDLSKRGERVRLSGTVPDPSNPPRGCRFHTRCPEVIPPEEHDIDQRTWRSLLEFKQRVEDGLDREELYELLHPDEPPEEADVPDRLHEDAVDAALRAEYELESGFTDSTVEAGFERAVQLLTVGDVETARTHLESTFPTVCQRSDPETQTVGPAHRCACHLTDERRTATGQKADADTSHREGPGSLVE</sequence>
<dbReference type="Pfam" id="PF00005">
    <property type="entry name" value="ABC_tran"/>
    <property type="match status" value="1"/>
</dbReference>
<feature type="region of interest" description="Disordered" evidence="5">
    <location>
        <begin position="426"/>
        <end position="451"/>
    </location>
</feature>
<dbReference type="PANTHER" id="PTHR43776">
    <property type="entry name" value="TRANSPORT ATP-BINDING PROTEIN"/>
    <property type="match status" value="1"/>
</dbReference>
<evidence type="ECO:0000259" key="6">
    <source>
        <dbReference type="PROSITE" id="PS50893"/>
    </source>
</evidence>
<organism evidence="7 8">
    <name type="scientific">Natrarchaeobaculum sulfurireducens</name>
    <dbReference type="NCBI Taxonomy" id="2044521"/>
    <lineage>
        <taxon>Archaea</taxon>
        <taxon>Methanobacteriati</taxon>
        <taxon>Methanobacteriota</taxon>
        <taxon>Stenosarchaea group</taxon>
        <taxon>Halobacteria</taxon>
        <taxon>Halobacteriales</taxon>
        <taxon>Natrialbaceae</taxon>
        <taxon>Natrarchaeobaculum</taxon>
    </lineage>
</organism>
<evidence type="ECO:0000256" key="5">
    <source>
        <dbReference type="SAM" id="MobiDB-lite"/>
    </source>
</evidence>
<accession>A0A346PI40</accession>
<evidence type="ECO:0000256" key="2">
    <source>
        <dbReference type="ARBA" id="ARBA00022448"/>
    </source>
</evidence>
<dbReference type="InterPro" id="IPR027417">
    <property type="entry name" value="P-loop_NTPase"/>
</dbReference>
<dbReference type="PROSITE" id="PS50893">
    <property type="entry name" value="ABC_TRANSPORTER_2"/>
    <property type="match status" value="1"/>
</dbReference>
<dbReference type="Gene3D" id="3.40.50.300">
    <property type="entry name" value="P-loop containing nucleotide triphosphate hydrolases"/>
    <property type="match status" value="1"/>
</dbReference>
<dbReference type="GO" id="GO:0016887">
    <property type="term" value="F:ATP hydrolysis activity"/>
    <property type="evidence" value="ECO:0007669"/>
    <property type="project" value="InterPro"/>
</dbReference>
<dbReference type="SMART" id="SM00382">
    <property type="entry name" value="AAA"/>
    <property type="match status" value="1"/>
</dbReference>
<dbReference type="PANTHER" id="PTHR43776:SF7">
    <property type="entry name" value="D,D-DIPEPTIDE TRANSPORT ATP-BINDING PROTEIN DDPF-RELATED"/>
    <property type="match status" value="1"/>
</dbReference>
<dbReference type="InterPro" id="IPR050319">
    <property type="entry name" value="ABC_transp_ATP-bind"/>
</dbReference>
<dbReference type="InterPro" id="IPR017871">
    <property type="entry name" value="ABC_transporter-like_CS"/>
</dbReference>
<dbReference type="InterPro" id="IPR013563">
    <property type="entry name" value="Oligopep_ABC_C"/>
</dbReference>
<dbReference type="GeneID" id="37639651"/>
<dbReference type="GO" id="GO:0015833">
    <property type="term" value="P:peptide transport"/>
    <property type="evidence" value="ECO:0007669"/>
    <property type="project" value="InterPro"/>
</dbReference>
<dbReference type="EMBL" id="CP024047">
    <property type="protein sequence ID" value="AXR79185.1"/>
    <property type="molecule type" value="Genomic_DNA"/>
</dbReference>
<dbReference type="RefSeq" id="WP_117365176.1">
    <property type="nucleotide sequence ID" value="NZ_CP024047.1"/>
</dbReference>
<gene>
    <name evidence="7" type="ORF">AArc1_2876</name>
</gene>
<evidence type="ECO:0000256" key="3">
    <source>
        <dbReference type="ARBA" id="ARBA00022741"/>
    </source>
</evidence>
<dbReference type="Pfam" id="PF08352">
    <property type="entry name" value="oligo_HPY"/>
    <property type="match status" value="1"/>
</dbReference>
<name>A0A346PI40_9EURY</name>
<evidence type="ECO:0000256" key="4">
    <source>
        <dbReference type="ARBA" id="ARBA00022840"/>
    </source>
</evidence>
<dbReference type="Proteomes" id="UP000258707">
    <property type="component" value="Chromosome"/>
</dbReference>
<keyword evidence="2" id="KW-0813">Transport</keyword>
<dbReference type="NCBIfam" id="TIGR01727">
    <property type="entry name" value="oligo_HPY"/>
    <property type="match status" value="1"/>
</dbReference>
<evidence type="ECO:0000256" key="1">
    <source>
        <dbReference type="ARBA" id="ARBA00005417"/>
    </source>
</evidence>
<dbReference type="InterPro" id="IPR003439">
    <property type="entry name" value="ABC_transporter-like_ATP-bd"/>
</dbReference>
<keyword evidence="3" id="KW-0547">Nucleotide-binding</keyword>
<comment type="similarity">
    <text evidence="1">Belongs to the ABC transporter superfamily.</text>
</comment>
<dbReference type="FunFam" id="3.40.50.300:FF:000016">
    <property type="entry name" value="Oligopeptide ABC transporter ATP-binding component"/>
    <property type="match status" value="1"/>
</dbReference>
<feature type="domain" description="ABC transporter" evidence="6">
    <location>
        <begin position="8"/>
        <end position="258"/>
    </location>
</feature>
<dbReference type="KEGG" id="nan:AArc1_2876"/>
<dbReference type="PROSITE" id="PS00211">
    <property type="entry name" value="ABC_TRANSPORTER_1"/>
    <property type="match status" value="1"/>
</dbReference>
<dbReference type="GO" id="GO:0055085">
    <property type="term" value="P:transmembrane transport"/>
    <property type="evidence" value="ECO:0007669"/>
    <property type="project" value="UniProtKB-ARBA"/>
</dbReference>